<gene>
    <name evidence="2" type="ORF">ACCI51_19375</name>
</gene>
<evidence type="ECO:0000313" key="3">
    <source>
        <dbReference type="Proteomes" id="UP001569414"/>
    </source>
</evidence>
<organism evidence="2 3">
    <name type="scientific">Microbulbifer echini</name>
    <dbReference type="NCBI Taxonomy" id="1529067"/>
    <lineage>
        <taxon>Bacteria</taxon>
        <taxon>Pseudomonadati</taxon>
        <taxon>Pseudomonadota</taxon>
        <taxon>Gammaproteobacteria</taxon>
        <taxon>Cellvibrionales</taxon>
        <taxon>Microbulbiferaceae</taxon>
        <taxon>Microbulbifer</taxon>
    </lineage>
</organism>
<dbReference type="Proteomes" id="UP001569414">
    <property type="component" value="Unassembled WGS sequence"/>
</dbReference>
<reference evidence="2 3" key="1">
    <citation type="submission" date="2024-08" db="EMBL/GenBank/DDBJ databases">
        <authorList>
            <person name="Ishaq N."/>
        </authorList>
    </citation>
    <scope>NUCLEOTIDE SEQUENCE [LARGE SCALE GENOMIC DNA]</scope>
    <source>
        <strain evidence="2 3">JCM 30400</strain>
    </source>
</reference>
<proteinExistence type="predicted"/>
<dbReference type="EMBL" id="JBGMEL010000046">
    <property type="protein sequence ID" value="MFA0792694.1"/>
    <property type="molecule type" value="Genomic_DNA"/>
</dbReference>
<feature type="chain" id="PRO_5047340934" evidence="1">
    <location>
        <begin position="23"/>
        <end position="257"/>
    </location>
</feature>
<accession>A0ABV4NUR3</accession>
<keyword evidence="1" id="KW-0732">Signal</keyword>
<comment type="caution">
    <text evidence="2">The sequence shown here is derived from an EMBL/GenBank/DDBJ whole genome shotgun (WGS) entry which is preliminary data.</text>
</comment>
<evidence type="ECO:0000313" key="2">
    <source>
        <dbReference type="EMBL" id="MFA0792694.1"/>
    </source>
</evidence>
<evidence type="ECO:0000256" key="1">
    <source>
        <dbReference type="SAM" id="SignalP"/>
    </source>
</evidence>
<protein>
    <submittedName>
        <fullName evidence="2">Uncharacterized protein</fullName>
    </submittedName>
</protein>
<name>A0ABV4NUR3_9GAMM</name>
<keyword evidence="3" id="KW-1185">Reference proteome</keyword>
<dbReference type="RefSeq" id="WP_371845076.1">
    <property type="nucleotide sequence ID" value="NZ_JBGMEL010000046.1"/>
</dbReference>
<sequence>MKAITKLTVVALTIACAIPAQANTTFNLPNFSQCSEAATQSNTNDREVYRIFSDFYYEIEDKREYAITAVKNWAKNYASSCITSTTQITLDDVQCDDFIGGAPICRIESDEGDYVVVKDYVDSTNVVLSKHDQQNWPGVHASNDMDMLWMANPAQCYSDLLGSGWDSQAYYLDAYNYRYFGDYRFVLARTTRDLVQNLAGQSEQCAYETTGIEANKMECAETSGGTKVCASRHTNAGYFVFVSDDNHGMHVIFNRWD</sequence>
<feature type="signal peptide" evidence="1">
    <location>
        <begin position="1"/>
        <end position="22"/>
    </location>
</feature>